<dbReference type="Pfam" id="PF02583">
    <property type="entry name" value="Trns_repr_metal"/>
    <property type="match status" value="1"/>
</dbReference>
<dbReference type="GO" id="GO:0046872">
    <property type="term" value="F:metal ion binding"/>
    <property type="evidence" value="ECO:0007669"/>
    <property type="project" value="InterPro"/>
</dbReference>
<dbReference type="InterPro" id="IPR003735">
    <property type="entry name" value="Metal_Tscrpt_repr"/>
</dbReference>
<dbReference type="Proteomes" id="UP000223913">
    <property type="component" value="Unassembled WGS sequence"/>
</dbReference>
<dbReference type="OrthoDB" id="598199at2"/>
<gene>
    <name evidence="2" type="ORF">CRP01_34945</name>
</gene>
<evidence type="ECO:0008006" key="4">
    <source>
        <dbReference type="Google" id="ProtNLM"/>
    </source>
</evidence>
<name>A0A2D0N040_FLAN2</name>
<protein>
    <recommendedName>
        <fullName evidence="4">Metal-sensitive transcriptional regulator</fullName>
    </recommendedName>
</protein>
<evidence type="ECO:0000313" key="2">
    <source>
        <dbReference type="EMBL" id="PHN01837.1"/>
    </source>
</evidence>
<dbReference type="AlphaFoldDB" id="A0A2D0N040"/>
<dbReference type="RefSeq" id="WP_099154727.1">
    <property type="nucleotide sequence ID" value="NZ_PDUD01000048.1"/>
</dbReference>
<dbReference type="GO" id="GO:0045892">
    <property type="term" value="P:negative regulation of DNA-templated transcription"/>
    <property type="evidence" value="ECO:0007669"/>
    <property type="project" value="UniProtKB-ARBA"/>
</dbReference>
<dbReference type="PANTHER" id="PTHR33677">
    <property type="entry name" value="TRANSCRIPTIONAL REPRESSOR FRMR-RELATED"/>
    <property type="match status" value="1"/>
</dbReference>
<comment type="similarity">
    <text evidence="1">Belongs to the FrmR/RcnR family.</text>
</comment>
<proteinExistence type="inferred from homology"/>
<dbReference type="GO" id="GO:0003677">
    <property type="term" value="F:DNA binding"/>
    <property type="evidence" value="ECO:0007669"/>
    <property type="project" value="InterPro"/>
</dbReference>
<organism evidence="2 3">
    <name type="scientific">Flavilitoribacter nigricans (strain ATCC 23147 / DSM 23189 / NBRC 102662 / NCIMB 1420 / SS-2)</name>
    <name type="common">Lewinella nigricans</name>
    <dbReference type="NCBI Taxonomy" id="1122177"/>
    <lineage>
        <taxon>Bacteria</taxon>
        <taxon>Pseudomonadati</taxon>
        <taxon>Bacteroidota</taxon>
        <taxon>Saprospiria</taxon>
        <taxon>Saprospirales</taxon>
        <taxon>Lewinellaceae</taxon>
        <taxon>Flavilitoribacter</taxon>
    </lineage>
</organism>
<evidence type="ECO:0000313" key="3">
    <source>
        <dbReference type="Proteomes" id="UP000223913"/>
    </source>
</evidence>
<dbReference type="CDD" id="cd10148">
    <property type="entry name" value="CsoR-like_DUF156"/>
    <property type="match status" value="1"/>
</dbReference>
<dbReference type="InterPro" id="IPR038390">
    <property type="entry name" value="Metal_Tscrpt_repr_sf"/>
</dbReference>
<comment type="caution">
    <text evidence="2">The sequence shown here is derived from an EMBL/GenBank/DDBJ whole genome shotgun (WGS) entry which is preliminary data.</text>
</comment>
<sequence>MDLPKNLTKDIKTRLRSIEGQVRGLIKMLDEDKQPDQVLTQFKAVQKALDKTHYLLLDEVYRKALAIKIVETANACPGNCGNEEQIEYIRQQFPELGLDDITRKMTEILSLKERIDNFKNGDSPHSL</sequence>
<keyword evidence="3" id="KW-1185">Reference proteome</keyword>
<reference evidence="2 3" key="1">
    <citation type="submission" date="2017-10" db="EMBL/GenBank/DDBJ databases">
        <title>The draft genome sequence of Lewinella nigricans NBRC 102662.</title>
        <authorList>
            <person name="Wang K."/>
        </authorList>
    </citation>
    <scope>NUCLEOTIDE SEQUENCE [LARGE SCALE GENOMIC DNA]</scope>
    <source>
        <strain evidence="2 3">NBRC 102662</strain>
    </source>
</reference>
<dbReference type="Gene3D" id="1.20.58.1000">
    <property type="entry name" value="Metal-sensitive repressor, helix protomer"/>
    <property type="match status" value="1"/>
</dbReference>
<accession>A0A2D0N040</accession>
<dbReference type="EMBL" id="PDUD01000048">
    <property type="protein sequence ID" value="PHN01837.1"/>
    <property type="molecule type" value="Genomic_DNA"/>
</dbReference>
<evidence type="ECO:0000256" key="1">
    <source>
        <dbReference type="ARBA" id="ARBA00005260"/>
    </source>
</evidence>